<name>K9ZH53_ANACC</name>
<dbReference type="InterPro" id="IPR038296">
    <property type="entry name" value="ParD_sf"/>
</dbReference>
<reference evidence="3" key="1">
    <citation type="journal article" date="2013" name="Proc. Natl. Acad. Sci. U.S.A.">
        <title>Improving the coverage of the cyanobacterial phylum using diversity-driven genome sequencing.</title>
        <authorList>
            <person name="Shih P.M."/>
            <person name="Wu D."/>
            <person name="Latifi A."/>
            <person name="Axen S.D."/>
            <person name="Fewer D.P."/>
            <person name="Talla E."/>
            <person name="Calteau A."/>
            <person name="Cai F."/>
            <person name="Tandeau de Marsac N."/>
            <person name="Rippka R."/>
            <person name="Herdman M."/>
            <person name="Sivonen K."/>
            <person name="Coursin T."/>
            <person name="Laurent T."/>
            <person name="Goodwin L."/>
            <person name="Nolan M."/>
            <person name="Davenport K.W."/>
            <person name="Han C.S."/>
            <person name="Rubin E.M."/>
            <person name="Eisen J.A."/>
            <person name="Woyke T."/>
            <person name="Gugger M."/>
            <person name="Kerfeld C.A."/>
        </authorList>
    </citation>
    <scope>NUCLEOTIDE SEQUENCE [LARGE SCALE GENOMIC DNA]</scope>
    <source>
        <strain evidence="3">ATCC 27899 / PCC 7122</strain>
    </source>
</reference>
<dbReference type="SUPFAM" id="SSF47598">
    <property type="entry name" value="Ribbon-helix-helix"/>
    <property type="match status" value="1"/>
</dbReference>
<dbReference type="GO" id="GO:0006355">
    <property type="term" value="P:regulation of DNA-templated transcription"/>
    <property type="evidence" value="ECO:0007669"/>
    <property type="project" value="InterPro"/>
</dbReference>
<organism evidence="2 3">
    <name type="scientific">Anabaena cylindrica (strain ATCC 27899 / PCC 7122)</name>
    <dbReference type="NCBI Taxonomy" id="272123"/>
    <lineage>
        <taxon>Bacteria</taxon>
        <taxon>Bacillati</taxon>
        <taxon>Cyanobacteriota</taxon>
        <taxon>Cyanophyceae</taxon>
        <taxon>Nostocales</taxon>
        <taxon>Nostocaceae</taxon>
        <taxon>Anabaena</taxon>
    </lineage>
</organism>
<accession>K9ZH53</accession>
<dbReference type="EMBL" id="CP003659">
    <property type="protein sequence ID" value="AFZ57887.1"/>
    <property type="molecule type" value="Genomic_DNA"/>
</dbReference>
<dbReference type="HOGENOM" id="CLU_2930972_0_0_3"/>
<sequence length="60" mass="7011">MNIQIQPELEQIIQAQIATGRYANPEEVISKALKLLLEWEKVISFGLKKHEKRLRLLLNN</sequence>
<protein>
    <recommendedName>
        <fullName evidence="4">Addiction module antidote protein, CC2985 family</fullName>
    </recommendedName>
</protein>
<proteinExistence type="predicted"/>
<evidence type="ECO:0000256" key="1">
    <source>
        <dbReference type="ARBA" id="ARBA00022649"/>
    </source>
</evidence>
<keyword evidence="3" id="KW-1185">Reference proteome</keyword>
<gene>
    <name evidence="2" type="ordered locus">Anacy_2437</name>
</gene>
<dbReference type="Pfam" id="PF03693">
    <property type="entry name" value="ParD_antitoxin"/>
    <property type="match status" value="1"/>
</dbReference>
<evidence type="ECO:0000313" key="3">
    <source>
        <dbReference type="Proteomes" id="UP000010474"/>
    </source>
</evidence>
<dbReference type="Gene3D" id="6.10.10.120">
    <property type="entry name" value="Antitoxin ParD1-like"/>
    <property type="match status" value="1"/>
</dbReference>
<evidence type="ECO:0000313" key="2">
    <source>
        <dbReference type="EMBL" id="AFZ57887.1"/>
    </source>
</evidence>
<dbReference type="AlphaFoldDB" id="K9ZH53"/>
<dbReference type="Proteomes" id="UP000010474">
    <property type="component" value="Chromosome"/>
</dbReference>
<dbReference type="InterPro" id="IPR022789">
    <property type="entry name" value="ParD"/>
</dbReference>
<evidence type="ECO:0008006" key="4">
    <source>
        <dbReference type="Google" id="ProtNLM"/>
    </source>
</evidence>
<dbReference type="PATRIC" id="fig|272123.3.peg.2651"/>
<keyword evidence="1" id="KW-1277">Toxin-antitoxin system</keyword>
<dbReference type="eggNOG" id="COG3609">
    <property type="taxonomic scope" value="Bacteria"/>
</dbReference>
<dbReference type="KEGG" id="acy:Anacy_2437"/>
<dbReference type="InterPro" id="IPR010985">
    <property type="entry name" value="Ribbon_hlx_hlx"/>
</dbReference>